<reference evidence="2" key="1">
    <citation type="submission" date="2021-02" db="EMBL/GenBank/DDBJ databases">
        <authorList>
            <person name="Dougan E. K."/>
            <person name="Rhodes N."/>
            <person name="Thang M."/>
            <person name="Chan C."/>
        </authorList>
    </citation>
    <scope>NUCLEOTIDE SEQUENCE</scope>
</reference>
<dbReference type="EMBL" id="CAJNDS010002624">
    <property type="protein sequence ID" value="CAE7548531.1"/>
    <property type="molecule type" value="Genomic_DNA"/>
</dbReference>
<dbReference type="OrthoDB" id="435631at2759"/>
<keyword evidence="3" id="KW-1185">Reference proteome</keyword>
<feature type="transmembrane region" description="Helical" evidence="1">
    <location>
        <begin position="168"/>
        <end position="194"/>
    </location>
</feature>
<feature type="transmembrane region" description="Helical" evidence="1">
    <location>
        <begin position="14"/>
        <end position="35"/>
    </location>
</feature>
<protein>
    <submittedName>
        <fullName evidence="2">Uncharacterized protein</fullName>
    </submittedName>
</protein>
<sequence>MVSGLTDVGLFDRLFAGMLVALNLGMQSAFSWILLTDAFIGEAFEAKVGSARVWRTSIAHDHKYTDFADTSLVSRVCSGDGALILSTIQATLVSHINSYLGLQEGDFDPSMFEPGVLLCMLCILLWTLCVYKEYRRICLELEAAIGIPKSRRTVFRQNAFVSISWGRFLVLLVTSLARALIASVLLFAGILWLARTTSIQELMLNAVALNAILDVDEFLFAGMVPIKTQHFIKELQPIHVKYSRIRSQFESLFHCVSLLLLVSASYFLLLEPLSDTMLSVKHELCGGNQTFVAAFNPDTQFTFGKVTADSRSARDLSTTEMAVQSQVLSGPLDRSGLLRFSPTVDQFQEDISRSMKEEASLYPFCTETMIMQEDGPFHKDEGLQGIARQLLNNAAASVGRVGAQSCHELSDFCNAPDARLVRLVCGDTCGCTDPTRFAWYKVESQGCTSACLQAGRMSLRNRSCQDSPADDMWNSFWTAYPSVLSGWFGRTIQSNRLYSLVQQTQQAQFLRFRFRVSGLGFRV</sequence>
<keyword evidence="1" id="KW-0812">Transmembrane</keyword>
<evidence type="ECO:0000256" key="1">
    <source>
        <dbReference type="SAM" id="Phobius"/>
    </source>
</evidence>
<accession>A0A812TRS6</accession>
<keyword evidence="1" id="KW-0472">Membrane</keyword>
<feature type="transmembrane region" description="Helical" evidence="1">
    <location>
        <begin position="114"/>
        <end position="131"/>
    </location>
</feature>
<name>A0A812TRS6_9DINO</name>
<dbReference type="AlphaFoldDB" id="A0A812TRS6"/>
<evidence type="ECO:0000313" key="2">
    <source>
        <dbReference type="EMBL" id="CAE7548531.1"/>
    </source>
</evidence>
<proteinExistence type="predicted"/>
<keyword evidence="1" id="KW-1133">Transmembrane helix</keyword>
<organism evidence="2 3">
    <name type="scientific">Symbiodinium natans</name>
    <dbReference type="NCBI Taxonomy" id="878477"/>
    <lineage>
        <taxon>Eukaryota</taxon>
        <taxon>Sar</taxon>
        <taxon>Alveolata</taxon>
        <taxon>Dinophyceae</taxon>
        <taxon>Suessiales</taxon>
        <taxon>Symbiodiniaceae</taxon>
        <taxon>Symbiodinium</taxon>
    </lineage>
</organism>
<dbReference type="Proteomes" id="UP000604046">
    <property type="component" value="Unassembled WGS sequence"/>
</dbReference>
<gene>
    <name evidence="2" type="ORF">SNAT2548_LOCUS30785</name>
</gene>
<evidence type="ECO:0000313" key="3">
    <source>
        <dbReference type="Proteomes" id="UP000604046"/>
    </source>
</evidence>
<comment type="caution">
    <text evidence="2">The sequence shown here is derived from an EMBL/GenBank/DDBJ whole genome shotgun (WGS) entry which is preliminary data.</text>
</comment>